<dbReference type="GO" id="GO:0003677">
    <property type="term" value="F:DNA binding"/>
    <property type="evidence" value="ECO:0007669"/>
    <property type="project" value="UniProtKB-KW"/>
</dbReference>
<dbReference type="InterPro" id="IPR014036">
    <property type="entry name" value="DeoR-like_C"/>
</dbReference>
<evidence type="ECO:0000259" key="4">
    <source>
        <dbReference type="PROSITE" id="PS51000"/>
    </source>
</evidence>
<name>A0A4Q7VDM0_9BURK</name>
<dbReference type="GO" id="GO:0003700">
    <property type="term" value="F:DNA-binding transcription factor activity"/>
    <property type="evidence" value="ECO:0007669"/>
    <property type="project" value="InterPro"/>
</dbReference>
<dbReference type="PANTHER" id="PTHR30363">
    <property type="entry name" value="HTH-TYPE TRANSCRIPTIONAL REGULATOR SRLR-RELATED"/>
    <property type="match status" value="1"/>
</dbReference>
<dbReference type="Pfam" id="PF00455">
    <property type="entry name" value="DeoRC"/>
    <property type="match status" value="1"/>
</dbReference>
<feature type="domain" description="HTH deoR-type" evidence="4">
    <location>
        <begin position="3"/>
        <end position="55"/>
    </location>
</feature>
<dbReference type="PROSITE" id="PS00894">
    <property type="entry name" value="HTH_DEOR_1"/>
    <property type="match status" value="1"/>
</dbReference>
<evidence type="ECO:0000256" key="3">
    <source>
        <dbReference type="ARBA" id="ARBA00023163"/>
    </source>
</evidence>
<evidence type="ECO:0000256" key="1">
    <source>
        <dbReference type="ARBA" id="ARBA00023015"/>
    </source>
</evidence>
<protein>
    <submittedName>
        <fullName evidence="5">DeoR family transcriptional regulator</fullName>
    </submittedName>
</protein>
<keyword evidence="1" id="KW-0805">Transcription regulation</keyword>
<dbReference type="InterPro" id="IPR001034">
    <property type="entry name" value="DeoR_HTH"/>
</dbReference>
<dbReference type="EMBL" id="SHKO01000002">
    <property type="protein sequence ID" value="RZT94034.1"/>
    <property type="molecule type" value="Genomic_DNA"/>
</dbReference>
<dbReference type="Pfam" id="PF08220">
    <property type="entry name" value="HTH_DeoR"/>
    <property type="match status" value="1"/>
</dbReference>
<dbReference type="InterPro" id="IPR037171">
    <property type="entry name" value="NagB/RpiA_transferase-like"/>
</dbReference>
<dbReference type="InterPro" id="IPR050313">
    <property type="entry name" value="Carb_Metab_HTH_regulators"/>
</dbReference>
<organism evidence="5 6">
    <name type="scientific">Advenella incenata</name>
    <dbReference type="NCBI Taxonomy" id="267800"/>
    <lineage>
        <taxon>Bacteria</taxon>
        <taxon>Pseudomonadati</taxon>
        <taxon>Pseudomonadota</taxon>
        <taxon>Betaproteobacteria</taxon>
        <taxon>Burkholderiales</taxon>
        <taxon>Alcaligenaceae</taxon>
    </lineage>
</organism>
<dbReference type="OrthoDB" id="9797223at2"/>
<dbReference type="SMART" id="SM01134">
    <property type="entry name" value="DeoRC"/>
    <property type="match status" value="1"/>
</dbReference>
<dbReference type="RefSeq" id="WP_130304140.1">
    <property type="nucleotide sequence ID" value="NZ_SHKO01000002.1"/>
</dbReference>
<dbReference type="SUPFAM" id="SSF100950">
    <property type="entry name" value="NagB/RpiA/CoA transferase-like"/>
    <property type="match status" value="1"/>
</dbReference>
<accession>A0A4Q7VDM0</accession>
<keyword evidence="6" id="KW-1185">Reference proteome</keyword>
<reference evidence="5 6" key="1">
    <citation type="submission" date="2019-02" db="EMBL/GenBank/DDBJ databases">
        <title>Genomic Encyclopedia of Type Strains, Phase IV (KMG-IV): sequencing the most valuable type-strain genomes for metagenomic binning, comparative biology and taxonomic classification.</title>
        <authorList>
            <person name="Goeker M."/>
        </authorList>
    </citation>
    <scope>NUCLEOTIDE SEQUENCE [LARGE SCALE GENOMIC DNA]</scope>
    <source>
        <strain evidence="5 6">DSM 23814</strain>
    </source>
</reference>
<dbReference type="Proteomes" id="UP000293398">
    <property type="component" value="Unassembled WGS sequence"/>
</dbReference>
<evidence type="ECO:0000313" key="6">
    <source>
        <dbReference type="Proteomes" id="UP000293398"/>
    </source>
</evidence>
<dbReference type="Gene3D" id="3.40.50.1360">
    <property type="match status" value="1"/>
</dbReference>
<dbReference type="AlphaFoldDB" id="A0A4Q7VDM0"/>
<gene>
    <name evidence="5" type="ORF">EV681_2450</name>
</gene>
<dbReference type="PANTHER" id="PTHR30363:SF8">
    <property type="entry name" value="DEOXYRIBOSE OPERON REPRESSOR"/>
    <property type="match status" value="1"/>
</dbReference>
<keyword evidence="3" id="KW-0804">Transcription</keyword>
<proteinExistence type="predicted"/>
<evidence type="ECO:0000313" key="5">
    <source>
        <dbReference type="EMBL" id="RZT94034.1"/>
    </source>
</evidence>
<dbReference type="PROSITE" id="PS51000">
    <property type="entry name" value="HTH_DEOR_2"/>
    <property type="match status" value="1"/>
</dbReference>
<dbReference type="SMART" id="SM00420">
    <property type="entry name" value="HTH_DEOR"/>
    <property type="match status" value="1"/>
</dbReference>
<sequence>MTPAERLHKLEQALQQSGSLRLRDAAALLGVSEMTVRRDLARHKGNLSYLGGHIVSAHSLQNAAQYSVAQEKDHFAQSKKRASQKALALIEPHDVIFIDCGTTLLHLARLIPEGLAVTVVCYSLNTAEILKDKPAVRLIVLGGTYMPSSDSFSGQEALNALDQLSFDTAFMSAGGVDDHTGVSCWNLHEKDIKRRAMQRAKRRYLVVDSSKLGVRRHIRFADLNEFDALLTEQG</sequence>
<evidence type="ECO:0000256" key="2">
    <source>
        <dbReference type="ARBA" id="ARBA00023125"/>
    </source>
</evidence>
<dbReference type="InterPro" id="IPR018356">
    <property type="entry name" value="Tscrpt_reg_HTH_DeoR_CS"/>
</dbReference>
<comment type="caution">
    <text evidence="5">The sequence shown here is derived from an EMBL/GenBank/DDBJ whole genome shotgun (WGS) entry which is preliminary data.</text>
</comment>
<keyword evidence="2" id="KW-0238">DNA-binding</keyword>